<gene>
    <name evidence="2" type="ORF">CC84DRAFT_1238139</name>
</gene>
<dbReference type="EMBL" id="KV441549">
    <property type="protein sequence ID" value="OAG10927.1"/>
    <property type="molecule type" value="Genomic_DNA"/>
</dbReference>
<evidence type="ECO:0000313" key="2">
    <source>
        <dbReference type="EMBL" id="OAG10927.1"/>
    </source>
</evidence>
<reference evidence="2 3" key="1">
    <citation type="submission" date="2016-05" db="EMBL/GenBank/DDBJ databases">
        <title>Comparative analysis of secretome profiles of manganese(II)-oxidizing ascomycete fungi.</title>
        <authorList>
            <consortium name="DOE Joint Genome Institute"/>
            <person name="Zeiner C.A."/>
            <person name="Purvine S.O."/>
            <person name="Zink E.M."/>
            <person name="Wu S."/>
            <person name="Pasa-Tolic L."/>
            <person name="Chaput D.L."/>
            <person name="Haridas S."/>
            <person name="Grigoriev I.V."/>
            <person name="Santelli C.M."/>
            <person name="Hansel C.M."/>
        </authorList>
    </citation>
    <scope>NUCLEOTIDE SEQUENCE [LARGE SCALE GENOMIC DNA]</scope>
    <source>
        <strain evidence="2 3">AP3s5-JAC2a</strain>
    </source>
</reference>
<dbReference type="AlphaFoldDB" id="A0A177CVV4"/>
<feature type="region of interest" description="Disordered" evidence="1">
    <location>
        <begin position="13"/>
        <end position="46"/>
    </location>
</feature>
<proteinExistence type="predicted"/>
<keyword evidence="3" id="KW-1185">Reference proteome</keyword>
<dbReference type="InParanoid" id="A0A177CVV4"/>
<accession>A0A177CVV4</accession>
<sequence length="320" mass="35950">MVAEYSDYRFKAPRDGFQASPSSYKEDSSKPPSTLRRPQQLTKQNHIPKPIMYTSTLYEQNKGAEPARILNAHPSAAPEFPFLSSRLLYLPLELRNIIYAHLYTDSTPGRLLSHELLRDPGRGARAAGMVSRYRHYGSSVAPQDVLTKLYISRPLENLVDLVVAPSYAAGLRDFVYNRSARLSLPKGAVSSPLLKAPHLRSVEFRLSRDWSQSVGTPEMLMLKMREMRGWRQTWVWSVCRSGVLGIPGTTHARSTCGMKRMKSVGEKKPVDVLDWELENEVLWKKESTTAATTTATTLTTTLEEYGATSNSTSGRWTVQV</sequence>
<dbReference type="Proteomes" id="UP000077069">
    <property type="component" value="Unassembled WGS sequence"/>
</dbReference>
<feature type="compositionally biased region" description="Polar residues" evidence="1">
    <location>
        <begin position="30"/>
        <end position="45"/>
    </location>
</feature>
<dbReference type="GeneID" id="28767413"/>
<protein>
    <submittedName>
        <fullName evidence="2">Uncharacterized protein</fullName>
    </submittedName>
</protein>
<organism evidence="2 3">
    <name type="scientific">Paraphaeosphaeria sporulosa</name>
    <dbReference type="NCBI Taxonomy" id="1460663"/>
    <lineage>
        <taxon>Eukaryota</taxon>
        <taxon>Fungi</taxon>
        <taxon>Dikarya</taxon>
        <taxon>Ascomycota</taxon>
        <taxon>Pezizomycotina</taxon>
        <taxon>Dothideomycetes</taxon>
        <taxon>Pleosporomycetidae</taxon>
        <taxon>Pleosporales</taxon>
        <taxon>Massarineae</taxon>
        <taxon>Didymosphaeriaceae</taxon>
        <taxon>Paraphaeosphaeria</taxon>
    </lineage>
</organism>
<evidence type="ECO:0000256" key="1">
    <source>
        <dbReference type="SAM" id="MobiDB-lite"/>
    </source>
</evidence>
<name>A0A177CVV4_9PLEO</name>
<evidence type="ECO:0000313" key="3">
    <source>
        <dbReference type="Proteomes" id="UP000077069"/>
    </source>
</evidence>
<dbReference type="RefSeq" id="XP_018041292.1">
    <property type="nucleotide sequence ID" value="XM_018183927.1"/>
</dbReference>